<protein>
    <recommendedName>
        <fullName evidence="4">DUF229 domain containing protein</fullName>
    </recommendedName>
</protein>
<accession>A0AAN8NV56</accession>
<keyword evidence="1" id="KW-0812">Transmembrane</keyword>
<name>A0AAN8NV56_POLSC</name>
<dbReference type="Gene3D" id="3.40.720.10">
    <property type="entry name" value="Alkaline Phosphatase, subunit A"/>
    <property type="match status" value="1"/>
</dbReference>
<dbReference type="Pfam" id="PF02995">
    <property type="entry name" value="DUF229"/>
    <property type="match status" value="1"/>
</dbReference>
<evidence type="ECO:0000256" key="1">
    <source>
        <dbReference type="SAM" id="Phobius"/>
    </source>
</evidence>
<keyword evidence="1" id="KW-1133">Transmembrane helix</keyword>
<dbReference type="AlphaFoldDB" id="A0AAN8NV56"/>
<dbReference type="SUPFAM" id="SSF53649">
    <property type="entry name" value="Alkaline phosphatase-like"/>
    <property type="match status" value="1"/>
</dbReference>
<dbReference type="CDD" id="cd16021">
    <property type="entry name" value="ALP_like"/>
    <property type="match status" value="1"/>
</dbReference>
<gene>
    <name evidence="2" type="ORF">RUM43_008949</name>
</gene>
<comment type="caution">
    <text evidence="2">The sequence shown here is derived from an EMBL/GenBank/DDBJ whole genome shotgun (WGS) entry which is preliminary data.</text>
</comment>
<dbReference type="PANTHER" id="PTHR10974:SF1">
    <property type="entry name" value="FI08016P-RELATED"/>
    <property type="match status" value="1"/>
</dbReference>
<dbReference type="GO" id="GO:0005615">
    <property type="term" value="C:extracellular space"/>
    <property type="evidence" value="ECO:0007669"/>
    <property type="project" value="TreeGrafter"/>
</dbReference>
<sequence>MVWPLTWRDALKVQVERKDASLEKAPDKFKMVRFGFEFVKIEPESNLKIIDTRNCRKCPAMLYQFPTGRKSQFLFVIVLTLSALSFYYFGVRQETFRRESFNFITEKNLTHSKAYPSGFVVNTPGCRIPDLHPFDKTILKYLSSVEPVQCSEKPPLIESDQVRIWVERSALPSYNVSHLEDLDCCYRPFARAAVDKKHFRTDVDDLMRTTTWCQPFKDYADIFYEFVEVTCRFNNESIYKDYHAFIVPKRKRKGVPARDEERNNAQKISVLIVGVDSLSRLNYHRQMPKTNDFLQSMGAIEFFGYNKVQDNTFPNLVPLLSGHSVKEIQQFCWLNDSAFFDGCPWIWKNYSRKGYNTMFIEDSTNLGLFNYLKNGFYNSPTNYYLRPYMDANERFIGHMKPLNTKYCCGTRLTAQVLMDYAYKFVTNMTEMDKKYWAFVWESSLTHDFLNVPPNNDEIYASFFRSIQEQNVLNKTIVIFMSDHGMRWGSIRETYQGRLEEHLPFLLLLLPSWFQENYGLAMRNLRRNTRLLTTHFDVHELIKDLLDPSRTLKDENLESRIMETRGDRGISLFLPIPVNRTCTSAGIEKTWCTCQRNKQIPISNKYVKKAAKLSVNYLNSLMFDQQQCARLYLHKVLMAHQEDEDDLLENAASGKSIDYVVLFETKPGFARFEATVRSSSSQMTVLGDISRVNAYGSQSHCVNNYRLKRYCFCQ</sequence>
<evidence type="ECO:0000313" key="2">
    <source>
        <dbReference type="EMBL" id="KAK6623097.1"/>
    </source>
</evidence>
<dbReference type="EMBL" id="JAWJWE010000038">
    <property type="protein sequence ID" value="KAK6623097.1"/>
    <property type="molecule type" value="Genomic_DNA"/>
</dbReference>
<feature type="transmembrane region" description="Helical" evidence="1">
    <location>
        <begin position="73"/>
        <end position="90"/>
    </location>
</feature>
<reference evidence="2 3" key="1">
    <citation type="submission" date="2023-10" db="EMBL/GenBank/DDBJ databases">
        <title>Genomes of two closely related lineages of the louse Polyplax serrata with different host specificities.</title>
        <authorList>
            <person name="Martinu J."/>
            <person name="Tarabai H."/>
            <person name="Stefka J."/>
            <person name="Hypsa V."/>
        </authorList>
    </citation>
    <scope>NUCLEOTIDE SEQUENCE [LARGE SCALE GENOMIC DNA]</scope>
    <source>
        <strain evidence="2">HR10_N</strain>
    </source>
</reference>
<dbReference type="Proteomes" id="UP001372834">
    <property type="component" value="Unassembled WGS sequence"/>
</dbReference>
<proteinExistence type="predicted"/>
<dbReference type="InterPro" id="IPR017850">
    <property type="entry name" value="Alkaline_phosphatase_core_sf"/>
</dbReference>
<dbReference type="PANTHER" id="PTHR10974">
    <property type="entry name" value="FI08016P-RELATED"/>
    <property type="match status" value="1"/>
</dbReference>
<evidence type="ECO:0008006" key="4">
    <source>
        <dbReference type="Google" id="ProtNLM"/>
    </source>
</evidence>
<keyword evidence="1" id="KW-0472">Membrane</keyword>
<dbReference type="FunFam" id="3.40.720.10:FF:000017">
    <property type="entry name" value="Predicted protein"/>
    <property type="match status" value="1"/>
</dbReference>
<organism evidence="2 3">
    <name type="scientific">Polyplax serrata</name>
    <name type="common">Common mouse louse</name>
    <dbReference type="NCBI Taxonomy" id="468196"/>
    <lineage>
        <taxon>Eukaryota</taxon>
        <taxon>Metazoa</taxon>
        <taxon>Ecdysozoa</taxon>
        <taxon>Arthropoda</taxon>
        <taxon>Hexapoda</taxon>
        <taxon>Insecta</taxon>
        <taxon>Pterygota</taxon>
        <taxon>Neoptera</taxon>
        <taxon>Paraneoptera</taxon>
        <taxon>Psocodea</taxon>
        <taxon>Troctomorpha</taxon>
        <taxon>Phthiraptera</taxon>
        <taxon>Anoplura</taxon>
        <taxon>Polyplacidae</taxon>
        <taxon>Polyplax</taxon>
    </lineage>
</organism>
<evidence type="ECO:0000313" key="3">
    <source>
        <dbReference type="Proteomes" id="UP001372834"/>
    </source>
</evidence>
<dbReference type="InterPro" id="IPR004245">
    <property type="entry name" value="DUF229"/>
</dbReference>